<dbReference type="InterPro" id="IPR000157">
    <property type="entry name" value="TIR_dom"/>
</dbReference>
<dbReference type="SUPFAM" id="SSF52058">
    <property type="entry name" value="L domain-like"/>
    <property type="match status" value="1"/>
</dbReference>
<dbReference type="InterPro" id="IPR036390">
    <property type="entry name" value="WH_DNA-bd_sf"/>
</dbReference>
<dbReference type="InterPro" id="IPR032675">
    <property type="entry name" value="LRR_dom_sf"/>
</dbReference>
<dbReference type="InterPro" id="IPR044974">
    <property type="entry name" value="Disease_R_plants"/>
</dbReference>
<dbReference type="GO" id="GO:0043531">
    <property type="term" value="F:ADP binding"/>
    <property type="evidence" value="ECO:0007669"/>
    <property type="project" value="InterPro"/>
</dbReference>
<name>A0AAD3NQ40_CRYJA</name>
<dbReference type="SUPFAM" id="SSF52200">
    <property type="entry name" value="Toll/Interleukin receptor TIR domain"/>
    <property type="match status" value="1"/>
</dbReference>
<feature type="region of interest" description="Disordered" evidence="3">
    <location>
        <begin position="1"/>
        <end position="25"/>
    </location>
</feature>
<dbReference type="Pfam" id="PF23282">
    <property type="entry name" value="WHD_ROQ1"/>
    <property type="match status" value="1"/>
</dbReference>
<evidence type="ECO:0000313" key="5">
    <source>
        <dbReference type="EMBL" id="GLJ57078.1"/>
    </source>
</evidence>
<keyword evidence="1" id="KW-0433">Leucine-rich repeat</keyword>
<keyword evidence="6" id="KW-1185">Reference proteome</keyword>
<dbReference type="Gene3D" id="3.40.50.10140">
    <property type="entry name" value="Toll/interleukin-1 receptor homology (TIR) domain"/>
    <property type="match status" value="1"/>
</dbReference>
<dbReference type="SUPFAM" id="SSF46785">
    <property type="entry name" value="Winged helix' DNA-binding domain"/>
    <property type="match status" value="1"/>
</dbReference>
<dbReference type="Gene3D" id="3.40.50.300">
    <property type="entry name" value="P-loop containing nucleotide triphosphate hydrolases"/>
    <property type="match status" value="1"/>
</dbReference>
<feature type="domain" description="TIR" evidence="4">
    <location>
        <begin position="34"/>
        <end position="193"/>
    </location>
</feature>
<dbReference type="Pfam" id="PF01582">
    <property type="entry name" value="TIR"/>
    <property type="match status" value="1"/>
</dbReference>
<reference evidence="5" key="1">
    <citation type="submission" date="2022-12" db="EMBL/GenBank/DDBJ databases">
        <title>Chromosome-Level Genome Assembly of Japanese Cedar (Cryptomeriajaponica D. Don).</title>
        <authorList>
            <person name="Fujino T."/>
            <person name="Yamaguchi K."/>
            <person name="Yokoyama T."/>
            <person name="Hamanaka T."/>
            <person name="Harazono Y."/>
            <person name="Kamada H."/>
            <person name="Kobayashi W."/>
            <person name="Ujino-Ihara T."/>
            <person name="Uchiyama K."/>
            <person name="Matsumoto A."/>
            <person name="Izuno A."/>
            <person name="Tsumura Y."/>
            <person name="Toyoda A."/>
            <person name="Shigenobu S."/>
            <person name="Moriguchi Y."/>
            <person name="Ueno S."/>
            <person name="Kasahara M."/>
        </authorList>
    </citation>
    <scope>NUCLEOTIDE SEQUENCE</scope>
</reference>
<dbReference type="PROSITE" id="PS50104">
    <property type="entry name" value="TIR"/>
    <property type="match status" value="1"/>
</dbReference>
<accession>A0AAD3NQ40</accession>
<evidence type="ECO:0000259" key="4">
    <source>
        <dbReference type="PROSITE" id="PS50104"/>
    </source>
</evidence>
<evidence type="ECO:0000256" key="3">
    <source>
        <dbReference type="SAM" id="MobiDB-lite"/>
    </source>
</evidence>
<evidence type="ECO:0000313" key="6">
    <source>
        <dbReference type="Proteomes" id="UP001234787"/>
    </source>
</evidence>
<evidence type="ECO:0000256" key="1">
    <source>
        <dbReference type="ARBA" id="ARBA00022614"/>
    </source>
</evidence>
<gene>
    <name evidence="5" type="ORF">SUGI_1293460</name>
</gene>
<dbReference type="Gene3D" id="3.80.10.10">
    <property type="entry name" value="Ribonuclease Inhibitor"/>
    <property type="match status" value="2"/>
</dbReference>
<dbReference type="Pfam" id="PF00931">
    <property type="entry name" value="NB-ARC"/>
    <property type="match status" value="1"/>
</dbReference>
<dbReference type="InterPro" id="IPR035897">
    <property type="entry name" value="Toll_tir_struct_dom_sf"/>
</dbReference>
<proteinExistence type="predicted"/>
<dbReference type="InterPro" id="IPR002182">
    <property type="entry name" value="NB-ARC"/>
</dbReference>
<dbReference type="Gene3D" id="1.10.8.430">
    <property type="entry name" value="Helical domain of apoptotic protease-activating factors"/>
    <property type="match status" value="1"/>
</dbReference>
<dbReference type="SMART" id="SM00255">
    <property type="entry name" value="TIR"/>
    <property type="match status" value="1"/>
</dbReference>
<dbReference type="InterPro" id="IPR058192">
    <property type="entry name" value="WHD_ROQ1-like"/>
</dbReference>
<dbReference type="GO" id="GO:0006952">
    <property type="term" value="P:defense response"/>
    <property type="evidence" value="ECO:0007669"/>
    <property type="project" value="UniProtKB-KW"/>
</dbReference>
<comment type="caution">
    <text evidence="5">The sequence shown here is derived from an EMBL/GenBank/DDBJ whole genome shotgun (WGS) entry which is preliminary data.</text>
</comment>
<evidence type="ECO:0000256" key="2">
    <source>
        <dbReference type="ARBA" id="ARBA00022821"/>
    </source>
</evidence>
<dbReference type="InterPro" id="IPR027417">
    <property type="entry name" value="P-loop_NTPase"/>
</dbReference>
<dbReference type="EMBL" id="BSEH01000078">
    <property type="protein sequence ID" value="GLJ57078.1"/>
    <property type="molecule type" value="Genomic_DNA"/>
</dbReference>
<dbReference type="AlphaFoldDB" id="A0AAD3NQ40"/>
<protein>
    <recommendedName>
        <fullName evidence="4">TIR domain-containing protein</fullName>
    </recommendedName>
</protein>
<dbReference type="SUPFAM" id="SSF52540">
    <property type="entry name" value="P-loop containing nucleoside triphosphate hydrolases"/>
    <property type="match status" value="1"/>
</dbReference>
<dbReference type="InterPro" id="IPR042197">
    <property type="entry name" value="Apaf_helical"/>
</dbReference>
<sequence>MASSSSSHQQNRESKVFSGIEPDGKRRKVEESATLFDVFINHRGTDVKQTLATQLYNSLDQLGIWAFLDSEEKDLGSSFPSMIETAIRSAKVHVAIFSPRYAESAWCLAELVLMLQSTAKIIPVFYGVKPSDLRHIEKGAYADAFLKFKEKGRYLDNISEWKEALQSLSFIAGEEINSEWDCQNIGAAVQKEVRRKTSLHVAEHPVGLNNLVEDFERRCLDELVQDFQNQCGLEDRKHKGRVVGIFGMGGCGKTTLAKELFNRKKSNYSGASFLFDVREADLRCEMPSLQSKLLKDLFNADHNLLNTEEGASYLKDSLQRSPHLSFLIVVDDIDNVEQLNALQIMDILNKSDNSLIIVTTRDVGVLVTAGITVAYNLKGMGRDDGRELFCWHAFDRPYPESEYEELVNSFVELCGGLPLSLQVLGRHVHGRNGSYWRLELIKVGKLLPRDVKKRLRISFDALENEQKEIFMDIACFFIGKPKSIAERVWEGSGWNPQHALETLKDKCLLERQEILKYEGPVLRMHDHLRDLGREMAIEFSPPHRLWRPQDLKSLESKGFDNILANTNFRCFHSIFDKSMGSQVTFFLSQPKNCSEMSASLLWLQLQPNSTEQPSIPSWIPLQNLQCLKIEHGQFKKLWNDSIQAPSELKELQLSQTSLKEFPDLLGISKDSLENLLENGEESSISKASMNSLEKLEIKISGEKCVSKILISSTDYPNLRSLKLHGMENLMEVNLIRVEKLSCLDIRNCRKLKTLTGTSDLKNLELLHVSQCPDLEFESLCLRDMKCLKRASFGKHVKLKTFELYGCQNLKTTEFSCEKLVDLSIRDCPKLKNLPDLIGPSCLERILIDGCGKFENLKLDGCRNLRSVTGNFEPTKLYICGSPQLKELPVLATLTSLSIKCCKDLQRVSGTGDFMELTELIISECPTLEKLPSLARLSFMEKFMIESCEKLQNISGIEELNASEYMRLCYCSNAVIWNCIHKLKSVPRRMDMIARAAQGAESLLNESLFSDARIDAHAVTDIVQFGAENSDDEDSDDERRNGKVLSAVFVCFVVEVDSFTSVNDINQALPQNAFRLEVREGGWIITMVESDDWGHSSYCKKVSDVLRRYGVMKKGFRVELKKYEESKSLEVLHKIVDKLHHGCRAMVLRRRR</sequence>
<dbReference type="Proteomes" id="UP001234787">
    <property type="component" value="Unassembled WGS sequence"/>
</dbReference>
<dbReference type="PRINTS" id="PR00364">
    <property type="entry name" value="DISEASERSIST"/>
</dbReference>
<keyword evidence="2" id="KW-0611">Plant defense</keyword>
<dbReference type="PANTHER" id="PTHR11017:SF385">
    <property type="entry name" value="DISEASE RESISTANCE PROTEIN (TIR-NBS-LRR CLASS)-RELATED"/>
    <property type="match status" value="1"/>
</dbReference>
<organism evidence="5 6">
    <name type="scientific">Cryptomeria japonica</name>
    <name type="common">Japanese cedar</name>
    <name type="synonym">Cupressus japonica</name>
    <dbReference type="NCBI Taxonomy" id="3369"/>
    <lineage>
        <taxon>Eukaryota</taxon>
        <taxon>Viridiplantae</taxon>
        <taxon>Streptophyta</taxon>
        <taxon>Embryophyta</taxon>
        <taxon>Tracheophyta</taxon>
        <taxon>Spermatophyta</taxon>
        <taxon>Pinopsida</taxon>
        <taxon>Pinidae</taxon>
        <taxon>Conifers II</taxon>
        <taxon>Cupressales</taxon>
        <taxon>Cupressaceae</taxon>
        <taxon>Cryptomeria</taxon>
    </lineage>
</organism>
<dbReference type="PANTHER" id="PTHR11017">
    <property type="entry name" value="LEUCINE-RICH REPEAT-CONTAINING PROTEIN"/>
    <property type="match status" value="1"/>
</dbReference>
<dbReference type="GO" id="GO:0007165">
    <property type="term" value="P:signal transduction"/>
    <property type="evidence" value="ECO:0007669"/>
    <property type="project" value="InterPro"/>
</dbReference>